<comment type="caution">
    <text evidence="1">The sequence shown here is derived from an EMBL/GenBank/DDBJ whole genome shotgun (WGS) entry which is preliminary data.</text>
</comment>
<reference evidence="1 2" key="1">
    <citation type="submission" date="2017-10" db="EMBL/GenBank/DDBJ databases">
        <title>Extensive intraspecific genome diversity in a model arbuscular mycorrhizal fungus.</title>
        <authorList>
            <person name="Chen E.C.H."/>
            <person name="Morin E."/>
            <person name="Baudet D."/>
            <person name="Noel J."/>
            <person name="Ndikumana S."/>
            <person name="Charron P."/>
            <person name="St-Onge C."/>
            <person name="Giorgi J."/>
            <person name="Grigoriev I.V."/>
            <person name="Roux C."/>
            <person name="Martin F.M."/>
            <person name="Corradi N."/>
        </authorList>
    </citation>
    <scope>NUCLEOTIDE SEQUENCE [LARGE SCALE GENOMIC DNA]</scope>
    <source>
        <strain evidence="1 2">A1</strain>
    </source>
</reference>
<sequence>MNFLNSNSSSLRMNYLDFFVKQKVWDNLSVERIKKINEYFKKLNNVSSINK</sequence>
<dbReference type="AlphaFoldDB" id="A0A2N0QN33"/>
<evidence type="ECO:0000313" key="1">
    <source>
        <dbReference type="EMBL" id="PKC52461.1"/>
    </source>
</evidence>
<dbReference type="EMBL" id="LLXH01005720">
    <property type="protein sequence ID" value="PKC52461.1"/>
    <property type="molecule type" value="Genomic_DNA"/>
</dbReference>
<evidence type="ECO:0000313" key="2">
    <source>
        <dbReference type="Proteomes" id="UP000232688"/>
    </source>
</evidence>
<organism evidence="1 2">
    <name type="scientific">Rhizophagus irregularis</name>
    <dbReference type="NCBI Taxonomy" id="588596"/>
    <lineage>
        <taxon>Eukaryota</taxon>
        <taxon>Fungi</taxon>
        <taxon>Fungi incertae sedis</taxon>
        <taxon>Mucoromycota</taxon>
        <taxon>Glomeromycotina</taxon>
        <taxon>Glomeromycetes</taxon>
        <taxon>Glomerales</taxon>
        <taxon>Glomeraceae</taxon>
        <taxon>Rhizophagus</taxon>
    </lineage>
</organism>
<accession>A0A2N0QN33</accession>
<name>A0A2N0QN33_9GLOM</name>
<reference evidence="1 2" key="2">
    <citation type="submission" date="2017-10" db="EMBL/GenBank/DDBJ databases">
        <title>Genome analyses suggest a sexual origin of heterokaryosis in a supposedly ancient asexual fungus.</title>
        <authorList>
            <person name="Corradi N."/>
            <person name="Sedzielewska K."/>
            <person name="Noel J."/>
            <person name="Charron P."/>
            <person name="Farinelli L."/>
            <person name="Marton T."/>
            <person name="Kruger M."/>
            <person name="Pelin A."/>
            <person name="Brachmann A."/>
            <person name="Corradi N."/>
        </authorList>
    </citation>
    <scope>NUCLEOTIDE SEQUENCE [LARGE SCALE GENOMIC DNA]</scope>
    <source>
        <strain evidence="1 2">A1</strain>
    </source>
</reference>
<dbReference type="VEuPathDB" id="FungiDB:RhiirA1_481439"/>
<protein>
    <submittedName>
        <fullName evidence="1">Uncharacterized protein</fullName>
    </submittedName>
</protein>
<gene>
    <name evidence="1" type="ORF">RhiirA1_481439</name>
</gene>
<proteinExistence type="predicted"/>
<dbReference type="Proteomes" id="UP000232688">
    <property type="component" value="Unassembled WGS sequence"/>
</dbReference>